<evidence type="ECO:0000313" key="2">
    <source>
        <dbReference type="EMBL" id="SES16263.1"/>
    </source>
</evidence>
<protein>
    <submittedName>
        <fullName evidence="2">Predicted lipoprotein with conserved Yx(FWY)xxD motif</fullName>
    </submittedName>
</protein>
<dbReference type="AlphaFoldDB" id="A0A1H9V4R0"/>
<dbReference type="PROSITE" id="PS51257">
    <property type="entry name" value="PROKAR_LIPOPROTEIN"/>
    <property type="match status" value="1"/>
</dbReference>
<proteinExistence type="predicted"/>
<dbReference type="PANTHER" id="PTHR39335">
    <property type="entry name" value="BLL4220 PROTEIN"/>
    <property type="match status" value="1"/>
</dbReference>
<evidence type="ECO:0000256" key="1">
    <source>
        <dbReference type="SAM" id="SignalP"/>
    </source>
</evidence>
<keyword evidence="2" id="KW-0449">Lipoprotein</keyword>
<gene>
    <name evidence="2" type="ORF">SAMN05216195_109302</name>
</gene>
<keyword evidence="3" id="KW-1185">Reference proteome</keyword>
<keyword evidence="1" id="KW-0732">Signal</keyword>
<accession>A0A1H9V4R0</accession>
<dbReference type="GO" id="GO:0043448">
    <property type="term" value="P:alkane catabolic process"/>
    <property type="evidence" value="ECO:0007669"/>
    <property type="project" value="TreeGrafter"/>
</dbReference>
<feature type="chain" id="PRO_5011772427" evidence="1">
    <location>
        <begin position="21"/>
        <end position="387"/>
    </location>
</feature>
<dbReference type="OrthoDB" id="597632at2"/>
<dbReference type="EMBL" id="FOFT01000009">
    <property type="protein sequence ID" value="SES16263.1"/>
    <property type="molecule type" value="Genomic_DNA"/>
</dbReference>
<feature type="signal peptide" evidence="1">
    <location>
        <begin position="1"/>
        <end position="20"/>
    </location>
</feature>
<dbReference type="Pfam" id="PF03640">
    <property type="entry name" value="Lipoprotein_15"/>
    <property type="match status" value="6"/>
</dbReference>
<sequence length="387" mass="40302">MIRKGVAVVALGLISLTACAGTPESKPVAQQRQEGAVALKTAEIVDLGPVVTDDKGFTLYRFDGDKPGESTCDGQCAAAWPPATVPAEDFSVNGVDQALVGSLVRKDGSRQITVDGMPQYRFAKDTKPGETKGQGLQGKWFATGVDGTRTQLAARTGVVAGLGAVLTNNAGLTLYRFDGDTAQPPASTCDGGCAENWPPVIVEGDTPRVKGVDPKLLGTVTRADGKKQLTVANWPQYTFKNDGKPGEAKGVTVPKWFATATDGKKAQQNKAIALTSATVGDLGVVATDSDGMTLYRFDDDTAEPPVSNCSGDCAVQWPPAFVSEGFQVQGVDASLVGTIERDGKKQLTIAGSPQYLFAGDEVCGEANGQGVGGKWWATKADGSRAGR</sequence>
<dbReference type="PANTHER" id="PTHR39335:SF1">
    <property type="entry name" value="BLL4220 PROTEIN"/>
    <property type="match status" value="1"/>
</dbReference>
<dbReference type="RefSeq" id="WP_090067893.1">
    <property type="nucleotide sequence ID" value="NZ_FOFT01000009.1"/>
</dbReference>
<evidence type="ECO:0000313" key="3">
    <source>
        <dbReference type="Proteomes" id="UP000199028"/>
    </source>
</evidence>
<reference evidence="3" key="1">
    <citation type="submission" date="2016-10" db="EMBL/GenBank/DDBJ databases">
        <authorList>
            <person name="Varghese N."/>
            <person name="Submissions S."/>
        </authorList>
    </citation>
    <scope>NUCLEOTIDE SEQUENCE [LARGE SCALE GENOMIC DNA]</scope>
    <source>
        <strain evidence="3">CGMCC 4.578</strain>
    </source>
</reference>
<dbReference type="InterPro" id="IPR005297">
    <property type="entry name" value="Lipoprotein_repeat"/>
</dbReference>
<dbReference type="Proteomes" id="UP000199028">
    <property type="component" value="Unassembled WGS sequence"/>
</dbReference>
<organism evidence="2 3">
    <name type="scientific">Lentzea flaviverrucosa</name>
    <dbReference type="NCBI Taxonomy" id="200379"/>
    <lineage>
        <taxon>Bacteria</taxon>
        <taxon>Bacillati</taxon>
        <taxon>Actinomycetota</taxon>
        <taxon>Actinomycetes</taxon>
        <taxon>Pseudonocardiales</taxon>
        <taxon>Pseudonocardiaceae</taxon>
        <taxon>Lentzea</taxon>
    </lineage>
</organism>
<name>A0A1H9V4R0_9PSEU</name>